<name>A0ABU6ZNR6_9FABA</name>
<reference evidence="1 2" key="1">
    <citation type="journal article" date="2023" name="Plants (Basel)">
        <title>Bridging the Gap: Combining Genomics and Transcriptomics Approaches to Understand Stylosanthes scabra, an Orphan Legume from the Brazilian Caatinga.</title>
        <authorList>
            <person name="Ferreira-Neto J.R.C."/>
            <person name="da Silva M.D."/>
            <person name="Binneck E."/>
            <person name="de Melo N.F."/>
            <person name="da Silva R.H."/>
            <person name="de Melo A.L.T.M."/>
            <person name="Pandolfi V."/>
            <person name="Bustamante F.O."/>
            <person name="Brasileiro-Vidal A.C."/>
            <person name="Benko-Iseppon A.M."/>
        </authorList>
    </citation>
    <scope>NUCLEOTIDE SEQUENCE [LARGE SCALE GENOMIC DNA]</scope>
    <source>
        <tissue evidence="1">Leaves</tissue>
    </source>
</reference>
<gene>
    <name evidence="1" type="ORF">PIB30_076032</name>
</gene>
<proteinExistence type="predicted"/>
<evidence type="ECO:0000313" key="1">
    <source>
        <dbReference type="EMBL" id="MED6223641.1"/>
    </source>
</evidence>
<evidence type="ECO:0000313" key="2">
    <source>
        <dbReference type="Proteomes" id="UP001341840"/>
    </source>
</evidence>
<comment type="caution">
    <text evidence="1">The sequence shown here is derived from an EMBL/GenBank/DDBJ whole genome shotgun (WGS) entry which is preliminary data.</text>
</comment>
<dbReference type="EMBL" id="JASCZI010272846">
    <property type="protein sequence ID" value="MED6223641.1"/>
    <property type="molecule type" value="Genomic_DNA"/>
</dbReference>
<dbReference type="Proteomes" id="UP001341840">
    <property type="component" value="Unassembled WGS sequence"/>
</dbReference>
<organism evidence="1 2">
    <name type="scientific">Stylosanthes scabra</name>
    <dbReference type="NCBI Taxonomy" id="79078"/>
    <lineage>
        <taxon>Eukaryota</taxon>
        <taxon>Viridiplantae</taxon>
        <taxon>Streptophyta</taxon>
        <taxon>Embryophyta</taxon>
        <taxon>Tracheophyta</taxon>
        <taxon>Spermatophyta</taxon>
        <taxon>Magnoliopsida</taxon>
        <taxon>eudicotyledons</taxon>
        <taxon>Gunneridae</taxon>
        <taxon>Pentapetalae</taxon>
        <taxon>rosids</taxon>
        <taxon>fabids</taxon>
        <taxon>Fabales</taxon>
        <taxon>Fabaceae</taxon>
        <taxon>Papilionoideae</taxon>
        <taxon>50 kb inversion clade</taxon>
        <taxon>dalbergioids sensu lato</taxon>
        <taxon>Dalbergieae</taxon>
        <taxon>Pterocarpus clade</taxon>
        <taxon>Stylosanthes</taxon>
    </lineage>
</organism>
<sequence>MYLLRHILFHSATTIINLLPTYSRPLYASTVPLVTASFPSTISSAHHLFCISPLTPVPLFSSSPRPRSYGVIDDFGIVSFVEEEFPQKSLMKTEKRSFVADFYGCDANWPSLSPEGPRHRDGFDSAHSVKKLKHANLF</sequence>
<protein>
    <submittedName>
        <fullName evidence="1">Uncharacterized protein</fullName>
    </submittedName>
</protein>
<accession>A0ABU6ZNR6</accession>
<keyword evidence="2" id="KW-1185">Reference proteome</keyword>